<comment type="caution">
    <text evidence="2">The sequence shown here is derived from an EMBL/GenBank/DDBJ whole genome shotgun (WGS) entry which is preliminary data.</text>
</comment>
<evidence type="ECO:0000256" key="1">
    <source>
        <dbReference type="SAM" id="MobiDB-lite"/>
    </source>
</evidence>
<feature type="compositionally biased region" description="Low complexity" evidence="1">
    <location>
        <begin position="30"/>
        <end position="44"/>
    </location>
</feature>
<evidence type="ECO:0000313" key="3">
    <source>
        <dbReference type="Proteomes" id="UP000708208"/>
    </source>
</evidence>
<dbReference type="AlphaFoldDB" id="A0A8J2KVX7"/>
<name>A0A8J2KVX7_9HEXA</name>
<organism evidence="2 3">
    <name type="scientific">Allacma fusca</name>
    <dbReference type="NCBI Taxonomy" id="39272"/>
    <lineage>
        <taxon>Eukaryota</taxon>
        <taxon>Metazoa</taxon>
        <taxon>Ecdysozoa</taxon>
        <taxon>Arthropoda</taxon>
        <taxon>Hexapoda</taxon>
        <taxon>Collembola</taxon>
        <taxon>Symphypleona</taxon>
        <taxon>Sminthuridae</taxon>
        <taxon>Allacma</taxon>
    </lineage>
</organism>
<accession>A0A8J2KVX7</accession>
<feature type="region of interest" description="Disordered" evidence="1">
    <location>
        <begin position="20"/>
        <end position="44"/>
    </location>
</feature>
<sequence>MQEIENSPSERIQMPAVVRMQLHEGDPHSSRSLSSTADSRSLIF</sequence>
<dbReference type="Proteomes" id="UP000708208">
    <property type="component" value="Unassembled WGS sequence"/>
</dbReference>
<proteinExistence type="predicted"/>
<reference evidence="2" key="1">
    <citation type="submission" date="2021-06" db="EMBL/GenBank/DDBJ databases">
        <authorList>
            <person name="Hodson N. C."/>
            <person name="Mongue J. A."/>
            <person name="Jaron S. K."/>
        </authorList>
    </citation>
    <scope>NUCLEOTIDE SEQUENCE</scope>
</reference>
<protein>
    <submittedName>
        <fullName evidence="2">Uncharacterized protein</fullName>
    </submittedName>
</protein>
<keyword evidence="3" id="KW-1185">Reference proteome</keyword>
<feature type="non-terminal residue" evidence="2">
    <location>
        <position position="1"/>
    </location>
</feature>
<feature type="non-terminal residue" evidence="2">
    <location>
        <position position="44"/>
    </location>
</feature>
<gene>
    <name evidence="2" type="ORF">AFUS01_LOCUS32738</name>
</gene>
<dbReference type="EMBL" id="CAJVCH010526416">
    <property type="protein sequence ID" value="CAG7822466.1"/>
    <property type="molecule type" value="Genomic_DNA"/>
</dbReference>
<evidence type="ECO:0000313" key="2">
    <source>
        <dbReference type="EMBL" id="CAG7822466.1"/>
    </source>
</evidence>